<accession>A0AAD5VXA0</accession>
<organism evidence="2 3">
    <name type="scientific">Leucocoprinus birnbaumii</name>
    <dbReference type="NCBI Taxonomy" id="56174"/>
    <lineage>
        <taxon>Eukaryota</taxon>
        <taxon>Fungi</taxon>
        <taxon>Dikarya</taxon>
        <taxon>Basidiomycota</taxon>
        <taxon>Agaricomycotina</taxon>
        <taxon>Agaricomycetes</taxon>
        <taxon>Agaricomycetidae</taxon>
        <taxon>Agaricales</taxon>
        <taxon>Agaricineae</taxon>
        <taxon>Agaricaceae</taxon>
        <taxon>Leucocoprinus</taxon>
    </lineage>
</organism>
<name>A0AAD5VXA0_9AGAR</name>
<sequence length="447" mass="51001">MMNQASPPMIDVLPPEILSAVFALLRQTRRYRQLLPFQVQLSHVCRHWRQVALSTPQLWSTISIFSSESQLCTNEWLTRSCTVPLDVRLDLYKADCRGVLTPGWIGDNLSLIAQNADRIRSLFLITVKEVNVYHTLELFRQADAPLLERLRVHVGSHEHSHHLSPFVDPESGFTLATTFRGDLPRLTFVELKALRCIPPLTNVTTLHLNLVGSQPAEISFNRLVEILQLPQNLITLSLRGNVATDGWPPQRDRSHITLPKLRNLELSSNGATGVCFLIFFAIPELKSLRWHVYSDSYHLLLESPQFQTGSSKFPSLKYLTLVSQSLTPQHLQRLMRIFPTPTHILCSHALAPRTTFQYLDSLLDAPCLEVLAMQRVFEPRTEVAIRDLRGVLIKRPGIKFLVDTTLLAYIDSHDPELRSTVELDEINEQSFPDYWLISRSLDTPDRL</sequence>
<reference evidence="2" key="1">
    <citation type="submission" date="2022-07" db="EMBL/GenBank/DDBJ databases">
        <title>Genome Sequence of Leucocoprinus birnbaumii.</title>
        <authorList>
            <person name="Buettner E."/>
        </authorList>
    </citation>
    <scope>NUCLEOTIDE SEQUENCE</scope>
    <source>
        <strain evidence="2">VT141</strain>
    </source>
</reference>
<dbReference type="InterPro" id="IPR001810">
    <property type="entry name" value="F-box_dom"/>
</dbReference>
<dbReference type="Proteomes" id="UP001213000">
    <property type="component" value="Unassembled WGS sequence"/>
</dbReference>
<comment type="caution">
    <text evidence="2">The sequence shown here is derived from an EMBL/GenBank/DDBJ whole genome shotgun (WGS) entry which is preliminary data.</text>
</comment>
<dbReference type="InterPro" id="IPR032675">
    <property type="entry name" value="LRR_dom_sf"/>
</dbReference>
<dbReference type="InterPro" id="IPR036047">
    <property type="entry name" value="F-box-like_dom_sf"/>
</dbReference>
<dbReference type="Gene3D" id="3.80.10.10">
    <property type="entry name" value="Ribonuclease Inhibitor"/>
    <property type="match status" value="1"/>
</dbReference>
<proteinExistence type="predicted"/>
<dbReference type="SUPFAM" id="SSF52047">
    <property type="entry name" value="RNI-like"/>
    <property type="match status" value="1"/>
</dbReference>
<dbReference type="Pfam" id="PF12937">
    <property type="entry name" value="F-box-like"/>
    <property type="match status" value="1"/>
</dbReference>
<dbReference type="SUPFAM" id="SSF81383">
    <property type="entry name" value="F-box domain"/>
    <property type="match status" value="1"/>
</dbReference>
<protein>
    <recommendedName>
        <fullName evidence="1">F-box domain-containing protein</fullName>
    </recommendedName>
</protein>
<dbReference type="Gene3D" id="1.20.1280.50">
    <property type="match status" value="1"/>
</dbReference>
<dbReference type="AlphaFoldDB" id="A0AAD5VXA0"/>
<dbReference type="EMBL" id="JANIEX010000245">
    <property type="protein sequence ID" value="KAJ3570297.1"/>
    <property type="molecule type" value="Genomic_DNA"/>
</dbReference>
<evidence type="ECO:0000313" key="3">
    <source>
        <dbReference type="Proteomes" id="UP001213000"/>
    </source>
</evidence>
<evidence type="ECO:0000259" key="1">
    <source>
        <dbReference type="PROSITE" id="PS50181"/>
    </source>
</evidence>
<gene>
    <name evidence="2" type="ORF">NP233_g4505</name>
</gene>
<keyword evidence="3" id="KW-1185">Reference proteome</keyword>
<feature type="domain" description="F-box" evidence="1">
    <location>
        <begin position="7"/>
        <end position="62"/>
    </location>
</feature>
<evidence type="ECO:0000313" key="2">
    <source>
        <dbReference type="EMBL" id="KAJ3570297.1"/>
    </source>
</evidence>
<dbReference type="PROSITE" id="PS50181">
    <property type="entry name" value="FBOX"/>
    <property type="match status" value="1"/>
</dbReference>